<gene>
    <name evidence="2" type="ORF">OnM2_087057</name>
</gene>
<dbReference type="AlphaFoldDB" id="A0A420HE74"/>
<keyword evidence="3" id="KW-1185">Reference proteome</keyword>
<dbReference type="EMBL" id="MCFK01008740">
    <property type="protein sequence ID" value="RKF55766.1"/>
    <property type="molecule type" value="Genomic_DNA"/>
</dbReference>
<name>A0A420HE74_9PEZI</name>
<evidence type="ECO:0000256" key="1">
    <source>
        <dbReference type="SAM" id="MobiDB-lite"/>
    </source>
</evidence>
<proteinExistence type="predicted"/>
<comment type="caution">
    <text evidence="2">The sequence shown here is derived from an EMBL/GenBank/DDBJ whole genome shotgun (WGS) entry which is preliminary data.</text>
</comment>
<accession>A0A420HE74</accession>
<reference evidence="2 3" key="1">
    <citation type="journal article" date="2018" name="BMC Genomics">
        <title>Comparative genome analyses reveal sequence features reflecting distinct modes of host-adaptation between dicot and monocot powdery mildew.</title>
        <authorList>
            <person name="Wu Y."/>
            <person name="Ma X."/>
            <person name="Pan Z."/>
            <person name="Kale S.D."/>
            <person name="Song Y."/>
            <person name="King H."/>
            <person name="Zhang Q."/>
            <person name="Presley C."/>
            <person name="Deng X."/>
            <person name="Wei C.I."/>
            <person name="Xiao S."/>
        </authorList>
    </citation>
    <scope>NUCLEOTIDE SEQUENCE [LARGE SCALE GENOMIC DNA]</scope>
    <source>
        <strain evidence="2">UMSG2</strain>
    </source>
</reference>
<evidence type="ECO:0000313" key="2">
    <source>
        <dbReference type="EMBL" id="RKF55766.1"/>
    </source>
</evidence>
<sequence length="108" mass="12352">MSTYKIIRSLKHTPKLSRNTFARWSAVFMEVLVNHKRDQYILQGISSTKEINSDSKDSKEPIGIPIDPSDIEKDGNIKAALLQLVPEDAYYLIEDKPTSKDMWDSPNQ</sequence>
<feature type="region of interest" description="Disordered" evidence="1">
    <location>
        <begin position="50"/>
        <end position="70"/>
    </location>
</feature>
<evidence type="ECO:0000313" key="3">
    <source>
        <dbReference type="Proteomes" id="UP000286134"/>
    </source>
</evidence>
<organism evidence="2 3">
    <name type="scientific">Erysiphe neolycopersici</name>
    <dbReference type="NCBI Taxonomy" id="212602"/>
    <lineage>
        <taxon>Eukaryota</taxon>
        <taxon>Fungi</taxon>
        <taxon>Dikarya</taxon>
        <taxon>Ascomycota</taxon>
        <taxon>Pezizomycotina</taxon>
        <taxon>Leotiomycetes</taxon>
        <taxon>Erysiphales</taxon>
        <taxon>Erysiphaceae</taxon>
        <taxon>Erysiphe</taxon>
    </lineage>
</organism>
<dbReference type="Proteomes" id="UP000286134">
    <property type="component" value="Unassembled WGS sequence"/>
</dbReference>
<feature type="compositionally biased region" description="Basic and acidic residues" evidence="1">
    <location>
        <begin position="51"/>
        <end position="60"/>
    </location>
</feature>
<protein>
    <submittedName>
        <fullName evidence="2">Uncharacterized protein</fullName>
    </submittedName>
</protein>